<dbReference type="PANTHER" id="PTHR42918">
    <property type="entry name" value="LYSYL-TRNA SYNTHETASE"/>
    <property type="match status" value="1"/>
</dbReference>
<name>A0A7X6DQL7_9BACT</name>
<comment type="caution">
    <text evidence="16">The sequence shown here is derived from an EMBL/GenBank/DDBJ whole genome shotgun (WGS) entry which is preliminary data.</text>
</comment>
<dbReference type="PRINTS" id="PR00982">
    <property type="entry name" value="TRNASYNTHLYS"/>
</dbReference>
<evidence type="ECO:0000256" key="10">
    <source>
        <dbReference type="ARBA" id="ARBA00022917"/>
    </source>
</evidence>
<dbReference type="SUPFAM" id="SSF50249">
    <property type="entry name" value="Nucleic acid-binding proteins"/>
    <property type="match status" value="1"/>
</dbReference>
<organism evidence="16 17">
    <name type="scientific">Candidatus Manganitrophus noduliformans</name>
    <dbReference type="NCBI Taxonomy" id="2606439"/>
    <lineage>
        <taxon>Bacteria</taxon>
        <taxon>Pseudomonadati</taxon>
        <taxon>Nitrospirota</taxon>
        <taxon>Nitrospiria</taxon>
        <taxon>Candidatus Troglogloeales</taxon>
        <taxon>Candidatus Manganitrophaceae</taxon>
        <taxon>Candidatus Manganitrophus</taxon>
    </lineage>
</organism>
<dbReference type="PANTHER" id="PTHR42918:SF15">
    <property type="entry name" value="LYSINE--TRNA LIGASE, CHLOROPLASTIC_MITOCHONDRIAL"/>
    <property type="match status" value="1"/>
</dbReference>
<dbReference type="InterPro" id="IPR004365">
    <property type="entry name" value="NA-bd_OB_tRNA"/>
</dbReference>
<dbReference type="NCBIfam" id="TIGR00499">
    <property type="entry name" value="lysS_bact"/>
    <property type="match status" value="1"/>
</dbReference>
<dbReference type="GO" id="GO:0004824">
    <property type="term" value="F:lysine-tRNA ligase activity"/>
    <property type="evidence" value="ECO:0007669"/>
    <property type="project" value="UniProtKB-UniRule"/>
</dbReference>
<keyword evidence="11 13" id="KW-0030">Aminoacyl-tRNA synthetase</keyword>
<keyword evidence="5 13" id="KW-0436">Ligase</keyword>
<comment type="subcellular location">
    <subcellularLocation>
        <location evidence="1 13">Cytoplasm</location>
    </subcellularLocation>
</comment>
<dbReference type="Pfam" id="PF01336">
    <property type="entry name" value="tRNA_anti-codon"/>
    <property type="match status" value="1"/>
</dbReference>
<comment type="similarity">
    <text evidence="2 13">Belongs to the class-II aminoacyl-tRNA synthetase family.</text>
</comment>
<keyword evidence="10 13" id="KW-0648">Protein biosynthesis</keyword>
<gene>
    <name evidence="13 16" type="primary">lysS</name>
    <name evidence="16" type="ORF">MNODULE_12660</name>
</gene>
<evidence type="ECO:0000256" key="4">
    <source>
        <dbReference type="ARBA" id="ARBA00022490"/>
    </source>
</evidence>
<keyword evidence="17" id="KW-1185">Reference proteome</keyword>
<dbReference type="InterPro" id="IPR018149">
    <property type="entry name" value="Lys-tRNA-synth_II_C"/>
</dbReference>
<evidence type="ECO:0000256" key="1">
    <source>
        <dbReference type="ARBA" id="ARBA00004496"/>
    </source>
</evidence>
<keyword evidence="8 13" id="KW-0067">ATP-binding</keyword>
<proteinExistence type="inferred from homology"/>
<evidence type="ECO:0000256" key="3">
    <source>
        <dbReference type="ARBA" id="ARBA00011738"/>
    </source>
</evidence>
<sequence length="496" mass="56714">MEETNDQIVQRIKKLESLRAAGIDPYGARFEGKTPLAEIVEKYHSSTKETLEAQPVSYKISGRMVSLRRFGKAAFSHLQDATGRLQVYFKKDHLGEAGYDLFEKLDIGDYIGVEGPLFRTKTDELTLQADRLTLLSKSLRPLPEKWHGLTDVETRYRMRYVDLIANPEVRKVFALRSMIIDSIRRFLTQHDFLEVETPMMHPIPGGAAARPFITHHNTLGVDLYLRIAPELYLKRLIVGGFERVYEINRNFRNEGISTIHNPEFTMLEFYMAYADYRDLMSFTESLITTVAKEVLGTLTFEYQGKQIDLTPPWRRLAYLDAIAEKYRVAVSDLSDPEKVAELMQRAGLPMKPGASLGKQLNDLFEMTVEPALTGPIFITDYPTEISPLAKRKPDQPHLTERFEMYIASREIANAFSELNDPHDQRSRFESQAAQRAAGDLEAHVMDEDYLRALEYGMPPTAGEGIGIDRLVMLLTNQSSIRDVILFPQLRPERSER</sequence>
<evidence type="ECO:0000256" key="11">
    <source>
        <dbReference type="ARBA" id="ARBA00023146"/>
    </source>
</evidence>
<accession>A0A7X6DQL7</accession>
<feature type="domain" description="Aminoacyl-transfer RNA synthetases class-II family profile" evidence="15">
    <location>
        <begin position="173"/>
        <end position="491"/>
    </location>
</feature>
<dbReference type="GO" id="GO:0005829">
    <property type="term" value="C:cytosol"/>
    <property type="evidence" value="ECO:0007669"/>
    <property type="project" value="TreeGrafter"/>
</dbReference>
<evidence type="ECO:0000256" key="14">
    <source>
        <dbReference type="RuleBase" id="RU000336"/>
    </source>
</evidence>
<dbReference type="InterPro" id="IPR006195">
    <property type="entry name" value="aa-tRNA-synth_II"/>
</dbReference>
<evidence type="ECO:0000256" key="13">
    <source>
        <dbReference type="HAMAP-Rule" id="MF_00252"/>
    </source>
</evidence>
<dbReference type="GO" id="GO:0005524">
    <property type="term" value="F:ATP binding"/>
    <property type="evidence" value="ECO:0007669"/>
    <property type="project" value="UniProtKB-UniRule"/>
</dbReference>
<dbReference type="GO" id="GO:0000287">
    <property type="term" value="F:magnesium ion binding"/>
    <property type="evidence" value="ECO:0007669"/>
    <property type="project" value="UniProtKB-UniRule"/>
</dbReference>
<dbReference type="CDD" id="cd04322">
    <property type="entry name" value="LysRS_N"/>
    <property type="match status" value="1"/>
</dbReference>
<dbReference type="RefSeq" id="WP_168060364.1">
    <property type="nucleotide sequence ID" value="NZ_VTOW01000002.1"/>
</dbReference>
<keyword evidence="9 13" id="KW-0460">Magnesium</keyword>
<comment type="catalytic activity">
    <reaction evidence="12 13 14">
        <text>tRNA(Lys) + L-lysine + ATP = L-lysyl-tRNA(Lys) + AMP + diphosphate</text>
        <dbReference type="Rhea" id="RHEA:20792"/>
        <dbReference type="Rhea" id="RHEA-COMP:9696"/>
        <dbReference type="Rhea" id="RHEA-COMP:9697"/>
        <dbReference type="ChEBI" id="CHEBI:30616"/>
        <dbReference type="ChEBI" id="CHEBI:32551"/>
        <dbReference type="ChEBI" id="CHEBI:33019"/>
        <dbReference type="ChEBI" id="CHEBI:78442"/>
        <dbReference type="ChEBI" id="CHEBI:78529"/>
        <dbReference type="ChEBI" id="CHEBI:456215"/>
        <dbReference type="EC" id="6.1.1.6"/>
    </reaction>
</comment>
<dbReference type="GO" id="GO:0042803">
    <property type="term" value="F:protein homodimerization activity"/>
    <property type="evidence" value="ECO:0007669"/>
    <property type="project" value="UniProtKB-ARBA"/>
</dbReference>
<dbReference type="InterPro" id="IPR045864">
    <property type="entry name" value="aa-tRNA-synth_II/BPL/LPL"/>
</dbReference>
<dbReference type="FunFam" id="3.30.930.10:FF:000001">
    <property type="entry name" value="Lysine--tRNA ligase"/>
    <property type="match status" value="1"/>
</dbReference>
<dbReference type="Gene3D" id="2.40.50.140">
    <property type="entry name" value="Nucleic acid-binding proteins"/>
    <property type="match status" value="1"/>
</dbReference>
<dbReference type="GO" id="GO:0000049">
    <property type="term" value="F:tRNA binding"/>
    <property type="evidence" value="ECO:0007669"/>
    <property type="project" value="TreeGrafter"/>
</dbReference>
<evidence type="ECO:0000256" key="7">
    <source>
        <dbReference type="ARBA" id="ARBA00022741"/>
    </source>
</evidence>
<dbReference type="InterPro" id="IPR034762">
    <property type="entry name" value="Lys-tRNA-ligase_II_bac/euk"/>
</dbReference>
<evidence type="ECO:0000313" key="16">
    <source>
        <dbReference type="EMBL" id="NKE71592.1"/>
    </source>
</evidence>
<evidence type="ECO:0000256" key="8">
    <source>
        <dbReference type="ARBA" id="ARBA00022840"/>
    </source>
</evidence>
<dbReference type="InterPro" id="IPR002313">
    <property type="entry name" value="Lys-tRNA-ligase_II"/>
</dbReference>
<keyword evidence="4 13" id="KW-0963">Cytoplasm</keyword>
<dbReference type="Gene3D" id="3.30.930.10">
    <property type="entry name" value="Bira Bifunctional Protein, Domain 2"/>
    <property type="match status" value="1"/>
</dbReference>
<keyword evidence="7 13" id="KW-0547">Nucleotide-binding</keyword>
<evidence type="ECO:0000256" key="6">
    <source>
        <dbReference type="ARBA" id="ARBA00022723"/>
    </source>
</evidence>
<evidence type="ECO:0000313" key="17">
    <source>
        <dbReference type="Proteomes" id="UP000534783"/>
    </source>
</evidence>
<protein>
    <recommendedName>
        <fullName evidence="13">Lysine--tRNA ligase</fullName>
        <ecNumber evidence="13">6.1.1.6</ecNumber>
    </recommendedName>
    <alternativeName>
        <fullName evidence="13">Lysyl-tRNA synthetase</fullName>
        <shortName evidence="13">LysRS</shortName>
    </alternativeName>
</protein>
<evidence type="ECO:0000256" key="2">
    <source>
        <dbReference type="ARBA" id="ARBA00008226"/>
    </source>
</evidence>
<evidence type="ECO:0000256" key="5">
    <source>
        <dbReference type="ARBA" id="ARBA00022598"/>
    </source>
</evidence>
<dbReference type="SUPFAM" id="SSF55681">
    <property type="entry name" value="Class II aaRS and biotin synthetases"/>
    <property type="match status" value="1"/>
</dbReference>
<evidence type="ECO:0000256" key="12">
    <source>
        <dbReference type="ARBA" id="ARBA00048573"/>
    </source>
</evidence>
<dbReference type="Pfam" id="PF00152">
    <property type="entry name" value="tRNA-synt_2"/>
    <property type="match status" value="1"/>
</dbReference>
<feature type="binding site" evidence="13">
    <location>
        <position position="410"/>
    </location>
    <ligand>
        <name>Mg(2+)</name>
        <dbReference type="ChEBI" id="CHEBI:18420"/>
        <label>1</label>
    </ligand>
</feature>
<dbReference type="InterPro" id="IPR044136">
    <property type="entry name" value="Lys-tRNA-ligase_II_N"/>
</dbReference>
<comment type="cofactor">
    <cofactor evidence="13 14">
        <name>Mg(2+)</name>
        <dbReference type="ChEBI" id="CHEBI:18420"/>
    </cofactor>
    <text evidence="13 14">Binds 3 Mg(2+) ions per subunit.</text>
</comment>
<dbReference type="PROSITE" id="PS50862">
    <property type="entry name" value="AA_TRNA_LIGASE_II"/>
    <property type="match status" value="1"/>
</dbReference>
<feature type="binding site" evidence="13">
    <location>
        <position position="410"/>
    </location>
    <ligand>
        <name>Mg(2+)</name>
        <dbReference type="ChEBI" id="CHEBI:18420"/>
        <label>2</label>
    </ligand>
</feature>
<dbReference type="PIRSF" id="PIRSF039101">
    <property type="entry name" value="LysRS2"/>
    <property type="match status" value="1"/>
</dbReference>
<reference evidence="16 17" key="1">
    <citation type="journal article" date="2020" name="Nature">
        <title>Bacterial chemolithoautotrophy via manganese oxidation.</title>
        <authorList>
            <person name="Yu H."/>
            <person name="Leadbetter J.R."/>
        </authorList>
    </citation>
    <scope>NUCLEOTIDE SEQUENCE [LARGE SCALE GENOMIC DNA]</scope>
    <source>
        <strain evidence="16 17">Mn-1</strain>
    </source>
</reference>
<dbReference type="InterPro" id="IPR004364">
    <property type="entry name" value="Aa-tRNA-synt_II"/>
</dbReference>
<evidence type="ECO:0000256" key="9">
    <source>
        <dbReference type="ARBA" id="ARBA00022842"/>
    </source>
</evidence>
<dbReference type="EMBL" id="VTOW01000002">
    <property type="protein sequence ID" value="NKE71592.1"/>
    <property type="molecule type" value="Genomic_DNA"/>
</dbReference>
<dbReference type="Proteomes" id="UP000534783">
    <property type="component" value="Unassembled WGS sequence"/>
</dbReference>
<dbReference type="GO" id="GO:0006430">
    <property type="term" value="P:lysyl-tRNA aminoacylation"/>
    <property type="evidence" value="ECO:0007669"/>
    <property type="project" value="UniProtKB-UniRule"/>
</dbReference>
<dbReference type="CDD" id="cd00775">
    <property type="entry name" value="LysRS_core"/>
    <property type="match status" value="1"/>
</dbReference>
<evidence type="ECO:0000259" key="15">
    <source>
        <dbReference type="PROSITE" id="PS50862"/>
    </source>
</evidence>
<dbReference type="EC" id="6.1.1.6" evidence="13"/>
<comment type="subunit">
    <text evidence="3 13">Homodimer.</text>
</comment>
<dbReference type="AlphaFoldDB" id="A0A7X6DQL7"/>
<dbReference type="HAMAP" id="MF_00252">
    <property type="entry name" value="Lys_tRNA_synth_class2"/>
    <property type="match status" value="1"/>
</dbReference>
<dbReference type="NCBIfam" id="NF001756">
    <property type="entry name" value="PRK00484.1"/>
    <property type="match status" value="1"/>
</dbReference>
<dbReference type="InterPro" id="IPR012340">
    <property type="entry name" value="NA-bd_OB-fold"/>
</dbReference>
<dbReference type="FunFam" id="2.40.50.140:FF:000024">
    <property type="entry name" value="Lysine--tRNA ligase"/>
    <property type="match status" value="1"/>
</dbReference>
<feature type="binding site" evidence="13">
    <location>
        <position position="403"/>
    </location>
    <ligand>
        <name>Mg(2+)</name>
        <dbReference type="ChEBI" id="CHEBI:18420"/>
        <label>1</label>
    </ligand>
</feature>
<keyword evidence="6 13" id="KW-0479">Metal-binding</keyword>